<feature type="region of interest" description="Disordered" evidence="3">
    <location>
        <begin position="21"/>
        <end position="46"/>
    </location>
</feature>
<dbReference type="Pfam" id="PF12752">
    <property type="entry name" value="SUZ"/>
    <property type="match status" value="1"/>
</dbReference>
<gene>
    <name evidence="6" type="ORF">ONB1V03_LOCUS20799</name>
</gene>
<evidence type="ECO:0000259" key="5">
    <source>
        <dbReference type="PROSITE" id="PS51938"/>
    </source>
</evidence>
<feature type="compositionally biased region" description="Polar residues" evidence="3">
    <location>
        <begin position="70"/>
        <end position="98"/>
    </location>
</feature>
<feature type="region of interest" description="Disordered" evidence="3">
    <location>
        <begin position="116"/>
        <end position="196"/>
    </location>
</feature>
<feature type="compositionally biased region" description="Low complexity" evidence="3">
    <location>
        <begin position="126"/>
        <end position="148"/>
    </location>
</feature>
<dbReference type="Pfam" id="PF12901">
    <property type="entry name" value="SUZ-C"/>
    <property type="match status" value="1"/>
</dbReference>
<dbReference type="InterPro" id="IPR039228">
    <property type="entry name" value="SZRD1"/>
</dbReference>
<protein>
    <recommendedName>
        <fullName evidence="2">SUZ RNA-binding domain-containing</fullName>
    </recommendedName>
</protein>
<dbReference type="AlphaFoldDB" id="A0A7R9MQ98"/>
<dbReference type="EMBL" id="CAJPVJ010037078">
    <property type="protein sequence ID" value="CAG2181378.1"/>
    <property type="molecule type" value="Genomic_DNA"/>
</dbReference>
<dbReference type="Proteomes" id="UP000728032">
    <property type="component" value="Unassembled WGS sequence"/>
</dbReference>
<dbReference type="PANTHER" id="PTHR31796:SF2">
    <property type="entry name" value="SUZ DOMAIN-CONTAINING PROTEIN 1"/>
    <property type="match status" value="1"/>
</dbReference>
<name>A0A7R9MQ98_9ACAR</name>
<evidence type="ECO:0000256" key="2">
    <source>
        <dbReference type="ARBA" id="ARBA00044802"/>
    </source>
</evidence>
<evidence type="ECO:0000256" key="1">
    <source>
        <dbReference type="ARBA" id="ARBA00007124"/>
    </source>
</evidence>
<dbReference type="InterPro" id="IPR024642">
    <property type="entry name" value="SUZ-C"/>
</dbReference>
<evidence type="ECO:0000256" key="3">
    <source>
        <dbReference type="SAM" id="MobiDB-lite"/>
    </source>
</evidence>
<comment type="similarity">
    <text evidence="1">Belongs to the SZRD1 family.</text>
</comment>
<evidence type="ECO:0000313" key="7">
    <source>
        <dbReference type="Proteomes" id="UP000728032"/>
    </source>
</evidence>
<accession>A0A7R9MQ98</accession>
<proteinExistence type="inferred from homology"/>
<keyword evidence="7" id="KW-1185">Reference proteome</keyword>
<feature type="domain" description="SUZ-C" evidence="5">
    <location>
        <begin position="149"/>
        <end position="189"/>
    </location>
</feature>
<dbReference type="PANTHER" id="PTHR31796">
    <property type="entry name" value="SUZ DOMAIN-CONTAINING PROTEIN 1"/>
    <property type="match status" value="1"/>
</dbReference>
<feature type="compositionally biased region" description="Polar residues" evidence="3">
    <location>
        <begin position="35"/>
        <end position="46"/>
    </location>
</feature>
<dbReference type="EMBL" id="OC951903">
    <property type="protein sequence ID" value="CAD7664241.1"/>
    <property type="molecule type" value="Genomic_DNA"/>
</dbReference>
<feature type="domain" description="SUZ" evidence="4">
    <location>
        <begin position="45"/>
        <end position="119"/>
    </location>
</feature>
<sequence>MPSNDSNYRVNDNLNSFKILKRPVNMDRNRERDSVCTSGNDSNQNQTIITLEDNTRTQYVPQVRILKRPNANSKDTSDQTLTSNRKSTNGNKSQTNNKTYEEREAEYAKARLRILGSASAPEEDTTSTQSTSMAATSAAAVSSGTKTKTSPESRSTKLGLLNNTNELNTVPIIRLPLGPDGTKGFSGHSLHSPQHR</sequence>
<feature type="compositionally biased region" description="Basic and acidic residues" evidence="3">
    <location>
        <begin position="24"/>
        <end position="34"/>
    </location>
</feature>
<evidence type="ECO:0000259" key="4">
    <source>
        <dbReference type="PROSITE" id="PS51673"/>
    </source>
</evidence>
<dbReference type="PROSITE" id="PS51673">
    <property type="entry name" value="SUZ"/>
    <property type="match status" value="1"/>
</dbReference>
<dbReference type="PROSITE" id="PS51938">
    <property type="entry name" value="SUZ_C"/>
    <property type="match status" value="1"/>
</dbReference>
<feature type="compositionally biased region" description="Low complexity" evidence="3">
    <location>
        <begin position="156"/>
        <end position="169"/>
    </location>
</feature>
<organism evidence="6">
    <name type="scientific">Oppiella nova</name>
    <dbReference type="NCBI Taxonomy" id="334625"/>
    <lineage>
        <taxon>Eukaryota</taxon>
        <taxon>Metazoa</taxon>
        <taxon>Ecdysozoa</taxon>
        <taxon>Arthropoda</taxon>
        <taxon>Chelicerata</taxon>
        <taxon>Arachnida</taxon>
        <taxon>Acari</taxon>
        <taxon>Acariformes</taxon>
        <taxon>Sarcoptiformes</taxon>
        <taxon>Oribatida</taxon>
        <taxon>Brachypylina</taxon>
        <taxon>Oppioidea</taxon>
        <taxon>Oppiidae</taxon>
        <taxon>Oppiella</taxon>
    </lineage>
</organism>
<dbReference type="OrthoDB" id="5373615at2759"/>
<dbReference type="InterPro" id="IPR024771">
    <property type="entry name" value="SUZ"/>
</dbReference>
<evidence type="ECO:0000313" key="6">
    <source>
        <dbReference type="EMBL" id="CAD7664241.1"/>
    </source>
</evidence>
<reference evidence="6" key="1">
    <citation type="submission" date="2020-11" db="EMBL/GenBank/DDBJ databases">
        <authorList>
            <person name="Tran Van P."/>
        </authorList>
    </citation>
    <scope>NUCLEOTIDE SEQUENCE</scope>
</reference>
<feature type="region of interest" description="Disordered" evidence="3">
    <location>
        <begin position="64"/>
        <end position="101"/>
    </location>
</feature>